<evidence type="ECO:0000256" key="14">
    <source>
        <dbReference type="ARBA" id="ARBA00025153"/>
    </source>
</evidence>
<dbReference type="InterPro" id="IPR029056">
    <property type="entry name" value="Ribokinase-like"/>
</dbReference>
<keyword evidence="12 17" id="KW-0456">Lyase</keyword>
<evidence type="ECO:0000256" key="9">
    <source>
        <dbReference type="ARBA" id="ARBA00022958"/>
    </source>
</evidence>
<feature type="binding site" evidence="18">
    <location>
        <position position="61"/>
    </location>
    <ligand>
        <name>K(+)</name>
        <dbReference type="ChEBI" id="CHEBI:29103"/>
    </ligand>
</feature>
<evidence type="ECO:0000259" key="20">
    <source>
        <dbReference type="PROSITE" id="PS51383"/>
    </source>
</evidence>
<dbReference type="InterPro" id="IPR000631">
    <property type="entry name" value="CARKD"/>
</dbReference>
<feature type="binding site" evidence="17">
    <location>
        <position position="411"/>
    </location>
    <ligand>
        <name>AMP</name>
        <dbReference type="ChEBI" id="CHEBI:456215"/>
    </ligand>
</feature>
<keyword evidence="9 18" id="KW-0630">Potassium</keyword>
<reference evidence="22 23" key="1">
    <citation type="submission" date="2020-02" db="EMBL/GenBank/DDBJ databases">
        <authorList>
            <person name="Zheng R.K."/>
            <person name="Sun C.M."/>
        </authorList>
    </citation>
    <scope>NUCLEOTIDE SEQUENCE [LARGE SCALE GENOMIC DNA]</scope>
    <source>
        <strain evidence="23">zrk23</strain>
    </source>
</reference>
<dbReference type="Pfam" id="PF03853">
    <property type="entry name" value="YjeF_N"/>
    <property type="match status" value="1"/>
</dbReference>
<dbReference type="GO" id="GO:0046496">
    <property type="term" value="P:nicotinamide nucleotide metabolic process"/>
    <property type="evidence" value="ECO:0007669"/>
    <property type="project" value="UniProtKB-UniRule"/>
</dbReference>
<evidence type="ECO:0000256" key="15">
    <source>
        <dbReference type="ARBA" id="ARBA00048238"/>
    </source>
</evidence>
<feature type="binding site" evidence="18">
    <location>
        <position position="153"/>
    </location>
    <ligand>
        <name>K(+)</name>
        <dbReference type="ChEBI" id="CHEBI:29103"/>
    </ligand>
</feature>
<dbReference type="PROSITE" id="PS51383">
    <property type="entry name" value="YJEF_C_3"/>
    <property type="match status" value="1"/>
</dbReference>
<dbReference type="KEGG" id="spzr:G5C33_11490"/>
<comment type="similarity">
    <text evidence="17">Belongs to the NnrD/CARKD family.</text>
</comment>
<dbReference type="EMBL" id="CP049109">
    <property type="protein sequence ID" value="QIG80337.1"/>
    <property type="molecule type" value="Genomic_DNA"/>
</dbReference>
<comment type="similarity">
    <text evidence="4 19">In the C-terminal section; belongs to the NnrD/CARKD family.</text>
</comment>
<dbReference type="PROSITE" id="PS01050">
    <property type="entry name" value="YJEF_C_2"/>
    <property type="match status" value="1"/>
</dbReference>
<keyword evidence="13" id="KW-0511">Multifunctional enzyme</keyword>
<comment type="function">
    <text evidence="14 19">Bifunctional enzyme that catalyzes the epimerization of the S- and R-forms of NAD(P)HX and the dehydration of the S-form of NAD(P)HX at the expense of ADP, which is converted to AMP. This allows the repair of both epimers of NAD(P)HX, a damaged form of NAD(P)H that is a result of enzymatic or heat-dependent hydration.</text>
</comment>
<evidence type="ECO:0000256" key="16">
    <source>
        <dbReference type="ARBA" id="ARBA00049209"/>
    </source>
</evidence>
<feature type="binding site" evidence="17">
    <location>
        <position position="298"/>
    </location>
    <ligand>
        <name>(6S)-NADPHX</name>
        <dbReference type="ChEBI" id="CHEBI:64076"/>
    </ligand>
</feature>
<dbReference type="Proteomes" id="UP000501568">
    <property type="component" value="Chromosome"/>
</dbReference>
<keyword evidence="23" id="KW-1185">Reference proteome</keyword>
<comment type="catalytic activity">
    <reaction evidence="15 17 19">
        <text>(6S)-NADHX + ADP = AMP + phosphate + NADH + H(+)</text>
        <dbReference type="Rhea" id="RHEA:32223"/>
        <dbReference type="ChEBI" id="CHEBI:15378"/>
        <dbReference type="ChEBI" id="CHEBI:43474"/>
        <dbReference type="ChEBI" id="CHEBI:57945"/>
        <dbReference type="ChEBI" id="CHEBI:64074"/>
        <dbReference type="ChEBI" id="CHEBI:456215"/>
        <dbReference type="ChEBI" id="CHEBI:456216"/>
        <dbReference type="EC" id="4.2.1.136"/>
    </reaction>
</comment>
<comment type="cofactor">
    <cofactor evidence="17">
        <name>Mg(2+)</name>
        <dbReference type="ChEBI" id="CHEBI:18420"/>
    </cofactor>
</comment>
<dbReference type="InterPro" id="IPR030677">
    <property type="entry name" value="Nnr"/>
</dbReference>
<dbReference type="PIRSF" id="PIRSF017184">
    <property type="entry name" value="Nnr"/>
    <property type="match status" value="1"/>
</dbReference>
<keyword evidence="7 17" id="KW-0067">ATP-binding</keyword>
<dbReference type="GO" id="GO:0046872">
    <property type="term" value="F:metal ion binding"/>
    <property type="evidence" value="ECO:0007669"/>
    <property type="project" value="UniProtKB-UniRule"/>
</dbReference>
<dbReference type="PANTHER" id="PTHR12592">
    <property type="entry name" value="ATP-DEPENDENT (S)-NAD(P)H-HYDRATE DEHYDRATASE FAMILY MEMBER"/>
    <property type="match status" value="1"/>
</dbReference>
<keyword evidence="8 17" id="KW-0521">NADP</keyword>
<dbReference type="EC" id="4.2.1.136" evidence="19"/>
<dbReference type="InterPro" id="IPR017953">
    <property type="entry name" value="Carbohydrate_kinase_pred_CS"/>
</dbReference>
<dbReference type="AlphaFoldDB" id="A0A6G6Y6B5"/>
<accession>A0A6G6Y6B5</accession>
<dbReference type="CDD" id="cd01171">
    <property type="entry name" value="YXKO-related"/>
    <property type="match status" value="1"/>
</dbReference>
<organism evidence="22 23">
    <name type="scientific">Stakelama tenebrarum</name>
    <dbReference type="NCBI Taxonomy" id="2711215"/>
    <lineage>
        <taxon>Bacteria</taxon>
        <taxon>Pseudomonadati</taxon>
        <taxon>Pseudomonadota</taxon>
        <taxon>Alphaproteobacteria</taxon>
        <taxon>Sphingomonadales</taxon>
        <taxon>Sphingomonadaceae</taxon>
        <taxon>Stakelama</taxon>
    </lineage>
</organism>
<feature type="binding site" evidence="18">
    <location>
        <begin position="121"/>
        <end position="127"/>
    </location>
    <ligand>
        <name>(6S)-NADPHX</name>
        <dbReference type="ChEBI" id="CHEBI:64076"/>
    </ligand>
</feature>
<comment type="catalytic activity">
    <reaction evidence="1 18 19">
        <text>(6R)-NADHX = (6S)-NADHX</text>
        <dbReference type="Rhea" id="RHEA:32215"/>
        <dbReference type="ChEBI" id="CHEBI:64074"/>
        <dbReference type="ChEBI" id="CHEBI:64075"/>
        <dbReference type="EC" id="5.1.99.6"/>
    </reaction>
</comment>
<evidence type="ECO:0000256" key="12">
    <source>
        <dbReference type="ARBA" id="ARBA00023239"/>
    </source>
</evidence>
<feature type="binding site" evidence="17">
    <location>
        <position position="412"/>
    </location>
    <ligand>
        <name>(6S)-NADPHX</name>
        <dbReference type="ChEBI" id="CHEBI:64076"/>
    </ligand>
</feature>
<dbReference type="GO" id="GO:0052855">
    <property type="term" value="F:ADP-dependent NAD(P)H-hydrate dehydratase activity"/>
    <property type="evidence" value="ECO:0007669"/>
    <property type="project" value="UniProtKB-UniRule"/>
</dbReference>
<proteinExistence type="inferred from homology"/>
<comment type="caution">
    <text evidence="18">Lacks conserved residue(s) required for the propagation of feature annotation.</text>
</comment>
<feature type="binding site" evidence="18">
    <location>
        <position position="117"/>
    </location>
    <ligand>
        <name>K(+)</name>
        <dbReference type="ChEBI" id="CHEBI:29103"/>
    </ligand>
</feature>
<comment type="subunit">
    <text evidence="17">Homotetramer.</text>
</comment>
<keyword evidence="11 18" id="KW-0413">Isomerase</keyword>
<gene>
    <name evidence="18" type="primary">nnrE</name>
    <name evidence="17" type="synonym">nnrD</name>
    <name evidence="22" type="ORF">G5C33_11490</name>
</gene>
<evidence type="ECO:0000256" key="4">
    <source>
        <dbReference type="ARBA" id="ARBA00009524"/>
    </source>
</evidence>
<name>A0A6G6Y6B5_9SPHN</name>
<dbReference type="RefSeq" id="WP_165327344.1">
    <property type="nucleotide sequence ID" value="NZ_CP049109.1"/>
</dbReference>
<dbReference type="HAMAP" id="MF_01965">
    <property type="entry name" value="NADHX_dehydratase"/>
    <property type="match status" value="1"/>
</dbReference>
<dbReference type="GO" id="GO:0052856">
    <property type="term" value="F:NAD(P)HX epimerase activity"/>
    <property type="evidence" value="ECO:0007669"/>
    <property type="project" value="UniProtKB-UniRule"/>
</dbReference>
<dbReference type="PROSITE" id="PS51385">
    <property type="entry name" value="YJEF_N"/>
    <property type="match status" value="1"/>
</dbReference>
<evidence type="ECO:0000256" key="18">
    <source>
        <dbReference type="HAMAP-Rule" id="MF_01966"/>
    </source>
</evidence>
<dbReference type="SUPFAM" id="SSF64153">
    <property type="entry name" value="YjeF N-terminal domain-like"/>
    <property type="match status" value="1"/>
</dbReference>
<feature type="binding site" evidence="17">
    <location>
        <position position="349"/>
    </location>
    <ligand>
        <name>(6S)-NADPHX</name>
        <dbReference type="ChEBI" id="CHEBI:64076"/>
    </ligand>
</feature>
<dbReference type="EC" id="5.1.99.6" evidence="19"/>
<dbReference type="GO" id="GO:0005524">
    <property type="term" value="F:ATP binding"/>
    <property type="evidence" value="ECO:0007669"/>
    <property type="project" value="UniProtKB-UniRule"/>
</dbReference>
<feature type="binding site" evidence="17">
    <location>
        <begin position="382"/>
        <end position="386"/>
    </location>
    <ligand>
        <name>AMP</name>
        <dbReference type="ChEBI" id="CHEBI:456215"/>
    </ligand>
</feature>
<feature type="domain" description="YjeF N-terminal" evidence="21">
    <location>
        <begin position="14"/>
        <end position="207"/>
    </location>
</feature>
<feature type="binding site" evidence="18">
    <location>
        <begin position="60"/>
        <end position="64"/>
    </location>
    <ligand>
        <name>(6S)-NADPHX</name>
        <dbReference type="ChEBI" id="CHEBI:64076"/>
    </ligand>
</feature>
<dbReference type="InterPro" id="IPR004443">
    <property type="entry name" value="YjeF_N_dom"/>
</dbReference>
<comment type="catalytic activity">
    <reaction evidence="2 18 19">
        <text>(6R)-NADPHX = (6S)-NADPHX</text>
        <dbReference type="Rhea" id="RHEA:32227"/>
        <dbReference type="ChEBI" id="CHEBI:64076"/>
        <dbReference type="ChEBI" id="CHEBI:64077"/>
        <dbReference type="EC" id="5.1.99.6"/>
    </reaction>
</comment>
<evidence type="ECO:0000256" key="19">
    <source>
        <dbReference type="PIRNR" id="PIRNR017184"/>
    </source>
</evidence>
<evidence type="ECO:0000256" key="2">
    <source>
        <dbReference type="ARBA" id="ARBA00000909"/>
    </source>
</evidence>
<keyword evidence="5 18" id="KW-0479">Metal-binding</keyword>
<evidence type="ECO:0000256" key="7">
    <source>
        <dbReference type="ARBA" id="ARBA00022840"/>
    </source>
</evidence>
<comment type="similarity">
    <text evidence="3 19">In the N-terminal section; belongs to the NnrE/AIBP family.</text>
</comment>
<comment type="catalytic activity">
    <reaction evidence="16 17 19">
        <text>(6S)-NADPHX + ADP = AMP + phosphate + NADPH + H(+)</text>
        <dbReference type="Rhea" id="RHEA:32235"/>
        <dbReference type="ChEBI" id="CHEBI:15378"/>
        <dbReference type="ChEBI" id="CHEBI:43474"/>
        <dbReference type="ChEBI" id="CHEBI:57783"/>
        <dbReference type="ChEBI" id="CHEBI:64076"/>
        <dbReference type="ChEBI" id="CHEBI:456215"/>
        <dbReference type="ChEBI" id="CHEBI:456216"/>
        <dbReference type="EC" id="4.2.1.136"/>
    </reaction>
</comment>
<dbReference type="Gene3D" id="3.40.1190.20">
    <property type="match status" value="1"/>
</dbReference>
<feature type="domain" description="YjeF C-terminal" evidence="20">
    <location>
        <begin position="207"/>
        <end position="467"/>
    </location>
</feature>
<evidence type="ECO:0000313" key="22">
    <source>
        <dbReference type="EMBL" id="QIG80337.1"/>
    </source>
</evidence>
<protein>
    <recommendedName>
        <fullName evidence="19">Bifunctional NAD(P)H-hydrate repair enzyme</fullName>
    </recommendedName>
    <alternativeName>
        <fullName evidence="19">Nicotinamide nucleotide repair protein</fullName>
    </alternativeName>
    <domain>
        <recommendedName>
            <fullName evidence="19">ADP-dependent (S)-NAD(P)H-hydrate dehydratase</fullName>
            <ecNumber evidence="19">4.2.1.136</ecNumber>
        </recommendedName>
        <alternativeName>
            <fullName evidence="19">ADP-dependent NAD(P)HX dehydratase</fullName>
        </alternativeName>
    </domain>
    <domain>
        <recommendedName>
            <fullName evidence="19">NAD(P)H-hydrate epimerase</fullName>
            <ecNumber evidence="19">5.1.99.6</ecNumber>
        </recommendedName>
    </domain>
</protein>
<evidence type="ECO:0000256" key="1">
    <source>
        <dbReference type="ARBA" id="ARBA00000013"/>
    </source>
</evidence>
<evidence type="ECO:0000256" key="17">
    <source>
        <dbReference type="HAMAP-Rule" id="MF_01965"/>
    </source>
</evidence>
<comment type="function">
    <text evidence="17">Catalyzes the dehydration of the S-form of NAD(P)HX at the expense of ADP, which is converted to AMP. Together with NAD(P)HX epimerase, which catalyzes the epimerization of the S- and R-forms, the enzyme allows the repair of both epimers of NAD(P)HX, a damaged form of NAD(P)H that is a result of enzymatic or heat-dependent hydration.</text>
</comment>
<evidence type="ECO:0000256" key="10">
    <source>
        <dbReference type="ARBA" id="ARBA00023027"/>
    </source>
</evidence>
<dbReference type="HAMAP" id="MF_01966">
    <property type="entry name" value="NADHX_epimerase"/>
    <property type="match status" value="1"/>
</dbReference>
<dbReference type="Gene3D" id="3.40.50.10260">
    <property type="entry name" value="YjeF N-terminal domain"/>
    <property type="match status" value="1"/>
</dbReference>
<dbReference type="NCBIfam" id="TIGR00197">
    <property type="entry name" value="yjeF_nterm"/>
    <property type="match status" value="1"/>
</dbReference>
<dbReference type="InterPro" id="IPR036652">
    <property type="entry name" value="YjeF_N_dom_sf"/>
</dbReference>
<keyword evidence="6 17" id="KW-0547">Nucleotide-binding</keyword>
<sequence>MIPPGVPVVSAAAMVAAEQAVFAAGASQIELMERAGTAVAREALRFANQRPVLVLAGPGNNGGDGYVAARLLEEAGLDVTVATMGDAKAGAAAHMRSRWEGRTVALEDAAPRAFLVDGLLGIGKARPFTPDLGDRLRTLVEGAQFVLSIDIPSGFDTDSGDDLGSPVTADRTVALGALKPVHCIGDGLAGCGAVMLADIGIPVESAWHSLARPALARPSARANKYSRGLVVVIEGEMPGAARLSACAAASGAGYVILAGDTASDGQPHAIVRRRVTTPETMTELLDDSRIGAVVVGPGLGRGQNARRMLDLALSSSHALILDGDALSLLGTDAGARLSDRRAPKVLTPHSGEFDRMFGPGGGSKIERTIAGAKESGAHIIHKGGDTVIAAPSGEVILGANGSPWLSTAGTGDVLAGTLATQLAGGALSHLEACEAAVWLHGRAAQLCGPAFHADDLIANLPRAIAECL</sequence>
<feature type="binding site" evidence="18">
    <location>
        <position position="150"/>
    </location>
    <ligand>
        <name>(6S)-NADPHX</name>
        <dbReference type="ChEBI" id="CHEBI:64076"/>
    </ligand>
</feature>
<dbReference type="GO" id="GO:0110051">
    <property type="term" value="P:metabolite repair"/>
    <property type="evidence" value="ECO:0007669"/>
    <property type="project" value="TreeGrafter"/>
</dbReference>
<evidence type="ECO:0000259" key="21">
    <source>
        <dbReference type="PROSITE" id="PS51385"/>
    </source>
</evidence>
<comment type="cofactor">
    <cofactor evidence="18 19">
        <name>K(+)</name>
        <dbReference type="ChEBI" id="CHEBI:29103"/>
    </cofactor>
    <text evidence="18 19">Binds 1 potassium ion per subunit.</text>
</comment>
<dbReference type="PANTHER" id="PTHR12592:SF0">
    <property type="entry name" value="ATP-DEPENDENT (S)-NAD(P)H-HYDRATE DEHYDRATASE"/>
    <property type="match status" value="1"/>
</dbReference>
<evidence type="ECO:0000256" key="11">
    <source>
        <dbReference type="ARBA" id="ARBA00023235"/>
    </source>
</evidence>
<evidence type="ECO:0000256" key="13">
    <source>
        <dbReference type="ARBA" id="ARBA00023268"/>
    </source>
</evidence>
<keyword evidence="10 17" id="KW-0520">NAD</keyword>
<feature type="binding site" evidence="17">
    <location>
        <position position="240"/>
    </location>
    <ligand>
        <name>(6S)-NADPHX</name>
        <dbReference type="ChEBI" id="CHEBI:64076"/>
    </ligand>
</feature>
<dbReference type="Pfam" id="PF01256">
    <property type="entry name" value="Carb_kinase"/>
    <property type="match status" value="1"/>
</dbReference>
<evidence type="ECO:0000313" key="23">
    <source>
        <dbReference type="Proteomes" id="UP000501568"/>
    </source>
</evidence>
<comment type="similarity">
    <text evidence="18">Belongs to the NnrE/AIBP family.</text>
</comment>
<evidence type="ECO:0000256" key="5">
    <source>
        <dbReference type="ARBA" id="ARBA00022723"/>
    </source>
</evidence>
<evidence type="ECO:0000256" key="3">
    <source>
        <dbReference type="ARBA" id="ARBA00006001"/>
    </source>
</evidence>
<evidence type="ECO:0000256" key="6">
    <source>
        <dbReference type="ARBA" id="ARBA00022741"/>
    </source>
</evidence>
<evidence type="ECO:0000256" key="8">
    <source>
        <dbReference type="ARBA" id="ARBA00022857"/>
    </source>
</evidence>
<dbReference type="SUPFAM" id="SSF53613">
    <property type="entry name" value="Ribokinase-like"/>
    <property type="match status" value="1"/>
</dbReference>
<comment type="function">
    <text evidence="18">Catalyzes the epimerization of the S- and R-forms of NAD(P)HX, a damaged form of NAD(P)H that is a result of enzymatic or heat-dependent hydration. This is a prerequisite for the S-specific NAD(P)H-hydrate dehydratase to allow the repair of both epimers of NAD(P)HX.</text>
</comment>